<reference evidence="3 4" key="1">
    <citation type="submission" date="2017-05" db="EMBL/GenBank/DDBJ databases">
        <authorList>
            <person name="Song R."/>
            <person name="Chenine A.L."/>
            <person name="Ruprecht R.M."/>
        </authorList>
    </citation>
    <scope>NUCLEOTIDE SEQUENCE [LARGE SCALE GENOMIC DNA]</scope>
    <source>
        <strain evidence="3 4">DSM 26136</strain>
    </source>
</reference>
<dbReference type="Gene3D" id="3.30.1460.30">
    <property type="entry name" value="YgaC/TfoX-N like chaperone"/>
    <property type="match status" value="1"/>
</dbReference>
<dbReference type="RefSeq" id="WP_087281321.1">
    <property type="nucleotide sequence ID" value="NZ_CP021455.1"/>
</dbReference>
<feature type="region of interest" description="Disordered" evidence="1">
    <location>
        <begin position="110"/>
        <end position="143"/>
    </location>
</feature>
<accession>A0A1Y0EPR5</accession>
<dbReference type="AlphaFoldDB" id="A0A1Y0EPR5"/>
<gene>
    <name evidence="3" type="ORF">CCO03_11945</name>
</gene>
<dbReference type="Proteomes" id="UP000196138">
    <property type="component" value="Chromosome"/>
</dbReference>
<feature type="domain" description="TfoX N-terminal" evidence="2">
    <location>
        <begin position="20"/>
        <end position="106"/>
    </location>
</feature>
<sequence length="143" mass="16113">MPSPPLSPETLRLMDAVREALSTRHDVDERRMFGVDCFFVAGKLCLGVKHGELLVRLPPERHDEFLEMPGTRALSPGGGMTGYIWVEPDGFATRAQWQLWLREALAYNPRAKASPRRKPAARRESFQPDEPGAKSTPTRRKST</sequence>
<dbReference type="InterPro" id="IPR007076">
    <property type="entry name" value="TfoX_N"/>
</dbReference>
<keyword evidence="4" id="KW-1185">Reference proteome</keyword>
<protein>
    <submittedName>
        <fullName evidence="3">Transcriptional regulator</fullName>
    </submittedName>
</protein>
<dbReference type="OrthoDB" id="214902at2"/>
<dbReference type="EMBL" id="CP021455">
    <property type="protein sequence ID" value="ARU05299.1"/>
    <property type="molecule type" value="Genomic_DNA"/>
</dbReference>
<proteinExistence type="predicted"/>
<dbReference type="SUPFAM" id="SSF159894">
    <property type="entry name" value="YgaC/TfoX-N like"/>
    <property type="match status" value="1"/>
</dbReference>
<evidence type="ECO:0000313" key="3">
    <source>
        <dbReference type="EMBL" id="ARU05299.1"/>
    </source>
</evidence>
<name>A0A1Y0EPR5_9BURK</name>
<evidence type="ECO:0000313" key="4">
    <source>
        <dbReference type="Proteomes" id="UP000196138"/>
    </source>
</evidence>
<dbReference type="Pfam" id="PF04993">
    <property type="entry name" value="TfoX_N"/>
    <property type="match status" value="1"/>
</dbReference>
<organism evidence="3 4">
    <name type="scientific">Comamonas serinivorans</name>
    <dbReference type="NCBI Taxonomy" id="1082851"/>
    <lineage>
        <taxon>Bacteria</taxon>
        <taxon>Pseudomonadati</taxon>
        <taxon>Pseudomonadota</taxon>
        <taxon>Betaproteobacteria</taxon>
        <taxon>Burkholderiales</taxon>
        <taxon>Comamonadaceae</taxon>
        <taxon>Comamonas</taxon>
    </lineage>
</organism>
<evidence type="ECO:0000256" key="1">
    <source>
        <dbReference type="SAM" id="MobiDB-lite"/>
    </source>
</evidence>
<dbReference type="KEGG" id="cser:CCO03_11945"/>
<evidence type="ECO:0000259" key="2">
    <source>
        <dbReference type="Pfam" id="PF04993"/>
    </source>
</evidence>